<dbReference type="SUPFAM" id="SSF82185">
    <property type="entry name" value="Histone H3 K4-specific methyltransferase SET7/9 N-terminal domain"/>
    <property type="match status" value="1"/>
</dbReference>
<reference evidence="1 2" key="1">
    <citation type="submission" date="2018-06" db="EMBL/GenBank/DDBJ databases">
        <title>Genomic Encyclopedia of Type Strains, Phase III (KMG-III): the genomes of soil and plant-associated and newly described type strains.</title>
        <authorList>
            <person name="Whitman W."/>
        </authorList>
    </citation>
    <scope>NUCLEOTIDE SEQUENCE [LARGE SCALE GENOMIC DNA]</scope>
    <source>
        <strain evidence="1 2">CGMCC 1.12504</strain>
    </source>
</reference>
<organism evidence="1 2">
    <name type="scientific">Flavobacterium lacus</name>
    <dbReference type="NCBI Taxonomy" id="1353778"/>
    <lineage>
        <taxon>Bacteria</taxon>
        <taxon>Pseudomonadati</taxon>
        <taxon>Bacteroidota</taxon>
        <taxon>Flavobacteriia</taxon>
        <taxon>Flavobacteriales</taxon>
        <taxon>Flavobacteriaceae</taxon>
        <taxon>Flavobacterium</taxon>
    </lineage>
</organism>
<evidence type="ECO:0000313" key="1">
    <source>
        <dbReference type="EMBL" id="RAR49755.1"/>
    </source>
</evidence>
<dbReference type="PROSITE" id="PS51257">
    <property type="entry name" value="PROKAR_LIPOPROTEIN"/>
    <property type="match status" value="1"/>
</dbReference>
<evidence type="ECO:0008006" key="3">
    <source>
        <dbReference type="Google" id="ProtNLM"/>
    </source>
</evidence>
<evidence type="ECO:0000313" key="2">
    <source>
        <dbReference type="Proteomes" id="UP000249518"/>
    </source>
</evidence>
<proteinExistence type="predicted"/>
<dbReference type="AlphaFoldDB" id="A0A328WWR8"/>
<name>A0A328WWR8_9FLAO</name>
<dbReference type="Gene3D" id="3.90.930.1">
    <property type="match status" value="1"/>
</dbReference>
<dbReference type="EMBL" id="QLSV01000003">
    <property type="protein sequence ID" value="RAR49755.1"/>
    <property type="molecule type" value="Genomic_DNA"/>
</dbReference>
<gene>
    <name evidence="1" type="ORF">B0I10_103176</name>
</gene>
<dbReference type="Proteomes" id="UP000249518">
    <property type="component" value="Unassembled WGS sequence"/>
</dbReference>
<sequence>MNKLNLISIFLIIILSSCQNREVEYYENGKIKKSYEQKDNKFNGQYKEFYENGNIKLIHIYENGILKDSSVFYNEGETIHQITHYLKKDTTYVKIFQNEKLSSEGKYFQNMKIDKWKYYDKHEKLEKVFEYITICGKHYSNQGWYFTSEGDTLIDKGNFIKYTNLKRNLKPKEILHFQMLYKSILPENSKSFVCLSSKIQDNFCNINEVKLDTIHPQNNSFDVLVSFSKKGNKNLRGFITEYQIEGYISKDSFRYAERKVYFDIPLLVE</sequence>
<keyword evidence="2" id="KW-1185">Reference proteome</keyword>
<protein>
    <recommendedName>
        <fullName evidence="3">MORN repeat protein</fullName>
    </recommendedName>
</protein>
<accession>A0A328WWR8</accession>
<comment type="caution">
    <text evidence="1">The sequence shown here is derived from an EMBL/GenBank/DDBJ whole genome shotgun (WGS) entry which is preliminary data.</text>
</comment>
<dbReference type="OrthoDB" id="1357696at2"/>
<dbReference type="RefSeq" id="WP_112085196.1">
    <property type="nucleotide sequence ID" value="NZ_QLSV01000003.1"/>
</dbReference>